<evidence type="ECO:0000256" key="6">
    <source>
        <dbReference type="ARBA" id="ARBA00022927"/>
    </source>
</evidence>
<keyword evidence="7 10" id="KW-1133">Transmembrane helix</keyword>
<evidence type="ECO:0000256" key="10">
    <source>
        <dbReference type="SAM" id="Phobius"/>
    </source>
</evidence>
<keyword evidence="3" id="KW-1003">Cell membrane</keyword>
<evidence type="ECO:0000259" key="11">
    <source>
        <dbReference type="Pfam" id="PF05134"/>
    </source>
</evidence>
<evidence type="ECO:0000256" key="2">
    <source>
        <dbReference type="ARBA" id="ARBA00022448"/>
    </source>
</evidence>
<dbReference type="InterPro" id="IPR043129">
    <property type="entry name" value="ATPase_NBD"/>
</dbReference>
<name>E6PJZ9_9ZZZZ</name>
<dbReference type="SUPFAM" id="SSF53067">
    <property type="entry name" value="Actin-like ATPase domain"/>
    <property type="match status" value="1"/>
</dbReference>
<dbReference type="InterPro" id="IPR025691">
    <property type="entry name" value="GspL_pp_dom"/>
</dbReference>
<dbReference type="GO" id="GO:0005886">
    <property type="term" value="C:plasma membrane"/>
    <property type="evidence" value="ECO:0007669"/>
    <property type="project" value="UniProtKB-SubCell"/>
</dbReference>
<dbReference type="GO" id="GO:0015628">
    <property type="term" value="P:protein secretion by the type II secretion system"/>
    <property type="evidence" value="ECO:0007669"/>
    <property type="project" value="InterPro"/>
</dbReference>
<dbReference type="Gene3D" id="3.30.420.380">
    <property type="match status" value="1"/>
</dbReference>
<dbReference type="Pfam" id="PF05134">
    <property type="entry name" value="T2SSL"/>
    <property type="match status" value="1"/>
</dbReference>
<dbReference type="AlphaFoldDB" id="E6PJZ9"/>
<evidence type="ECO:0000256" key="9">
    <source>
        <dbReference type="SAM" id="MobiDB-lite"/>
    </source>
</evidence>
<keyword evidence="8 10" id="KW-0472">Membrane</keyword>
<dbReference type="Pfam" id="PF12693">
    <property type="entry name" value="GspL_C"/>
    <property type="match status" value="1"/>
</dbReference>
<evidence type="ECO:0000313" key="13">
    <source>
        <dbReference type="EMBL" id="CBH95250.1"/>
    </source>
</evidence>
<dbReference type="EMBL" id="CABM01000003">
    <property type="protein sequence ID" value="CBH95250.1"/>
    <property type="molecule type" value="Genomic_DNA"/>
</dbReference>
<comment type="subcellular location">
    <subcellularLocation>
        <location evidence="1">Cell inner membrane</location>
        <topology evidence="1">Single-pass membrane protein</topology>
    </subcellularLocation>
</comment>
<keyword evidence="6" id="KW-0653">Protein transport</keyword>
<evidence type="ECO:0000259" key="12">
    <source>
        <dbReference type="Pfam" id="PF12693"/>
    </source>
</evidence>
<reference evidence="13" key="1">
    <citation type="submission" date="2009-10" db="EMBL/GenBank/DDBJ databases">
        <title>Diversity of trophic interactions inside an arsenic-rich microbial ecosystem.</title>
        <authorList>
            <person name="Bertin P.N."/>
            <person name="Heinrich-Salmeron A."/>
            <person name="Pelletier E."/>
            <person name="Goulhen-Chollet F."/>
            <person name="Arsene-Ploetze F."/>
            <person name="Gallien S."/>
            <person name="Calteau A."/>
            <person name="Vallenet D."/>
            <person name="Casiot C."/>
            <person name="Chane-Woon-Ming B."/>
            <person name="Giloteaux L."/>
            <person name="Barakat M."/>
            <person name="Bonnefoy V."/>
            <person name="Bruneel O."/>
            <person name="Chandler M."/>
            <person name="Cleiss J."/>
            <person name="Duran R."/>
            <person name="Elbaz-Poulichet F."/>
            <person name="Fonknechten N."/>
            <person name="Lauga B."/>
            <person name="Mornico D."/>
            <person name="Ortet P."/>
            <person name="Schaeffer C."/>
            <person name="Siguier P."/>
            <person name="Alexander Thil Smith A."/>
            <person name="Van Dorsselaer A."/>
            <person name="Weissenbach J."/>
            <person name="Medigue C."/>
            <person name="Le Paslier D."/>
        </authorList>
    </citation>
    <scope>NUCLEOTIDE SEQUENCE</scope>
</reference>
<dbReference type="GO" id="GO:0015627">
    <property type="term" value="C:type II protein secretion system complex"/>
    <property type="evidence" value="ECO:0007669"/>
    <property type="project" value="InterPro"/>
</dbReference>
<accession>E6PJZ9</accession>
<keyword evidence="4" id="KW-0997">Cell inner membrane</keyword>
<feature type="domain" description="GspL periplasmic" evidence="12">
    <location>
        <begin position="268"/>
        <end position="383"/>
    </location>
</feature>
<gene>
    <name evidence="13" type="ORF">CARN2_0639</name>
</gene>
<feature type="transmembrane region" description="Helical" evidence="10">
    <location>
        <begin position="272"/>
        <end position="291"/>
    </location>
</feature>
<dbReference type="NCBIfam" id="TIGR01709">
    <property type="entry name" value="typeII_sec_gspL"/>
    <property type="match status" value="1"/>
</dbReference>
<protein>
    <submittedName>
        <fullName evidence="13">Putative general secretion pathway protein L</fullName>
    </submittedName>
</protein>
<proteinExistence type="predicted"/>
<evidence type="ECO:0000256" key="4">
    <source>
        <dbReference type="ARBA" id="ARBA00022519"/>
    </source>
</evidence>
<dbReference type="GO" id="GO:0009276">
    <property type="term" value="C:Gram-negative-bacterium-type cell wall"/>
    <property type="evidence" value="ECO:0007669"/>
    <property type="project" value="InterPro"/>
</dbReference>
<dbReference type="InterPro" id="IPR024230">
    <property type="entry name" value="GspL_cyto_dom"/>
</dbReference>
<dbReference type="InterPro" id="IPR007812">
    <property type="entry name" value="T2SS_protein-GspL"/>
</dbReference>
<evidence type="ECO:0000256" key="5">
    <source>
        <dbReference type="ARBA" id="ARBA00022692"/>
    </source>
</evidence>
<evidence type="ECO:0000256" key="3">
    <source>
        <dbReference type="ARBA" id="ARBA00022475"/>
    </source>
</evidence>
<feature type="region of interest" description="Disordered" evidence="9">
    <location>
        <begin position="407"/>
        <end position="429"/>
    </location>
</feature>
<evidence type="ECO:0000256" key="7">
    <source>
        <dbReference type="ARBA" id="ARBA00022989"/>
    </source>
</evidence>
<evidence type="ECO:0000256" key="8">
    <source>
        <dbReference type="ARBA" id="ARBA00023136"/>
    </source>
</evidence>
<sequence>MSTLIVRLHSGSSAGVGGKSTALDYTLLNAGGQATDNGHAQPALLPRAQRVVAVLPAEQLTLLALNLPAMPPQRLQAALAGALEERLLHDPAGVHLAAGPREAGGSVRLACACERAPLAAALQTLAQAGREPAAVVPEPALLAPAEAWLSAMPGGLRLLWRDADGEAAWLHLPTDATAGATPADSTHEASPAPELLTARPTRVLVDPDLQDLATRWFGTNAEITPITHAALLARATQSGWNLRQFELAPQAAMQRGIAGLAKQFRAPAWRRVAMLVGVLLLVQIVGINLVAMKLRSARNQLQTQVQTVVSEALPGTPAVLDARLQMQRALDNARIRAGKPTSTSVEALMGAAAQVLPEKTTIGKLDYTPSQLQLDLGSAQAAAAQARCGLLQLPCKAEGGKLSVGATGDATNGAPDGAVSGNIGSGVTS</sequence>
<feature type="domain" description="GspL cytoplasmic actin-ATPase-like" evidence="11">
    <location>
        <begin position="39"/>
        <end position="194"/>
    </location>
</feature>
<comment type="caution">
    <text evidence="13">The sequence shown here is derived from an EMBL/GenBank/DDBJ whole genome shotgun (WGS) entry which is preliminary data.</text>
</comment>
<keyword evidence="2" id="KW-0813">Transport</keyword>
<keyword evidence="5 10" id="KW-0812">Transmembrane</keyword>
<organism evidence="13">
    <name type="scientific">mine drainage metagenome</name>
    <dbReference type="NCBI Taxonomy" id="410659"/>
    <lineage>
        <taxon>unclassified sequences</taxon>
        <taxon>metagenomes</taxon>
        <taxon>ecological metagenomes</taxon>
    </lineage>
</organism>
<evidence type="ECO:0000256" key="1">
    <source>
        <dbReference type="ARBA" id="ARBA00004377"/>
    </source>
</evidence>